<comment type="caution">
    <text evidence="9">The sequence shown here is derived from an EMBL/GenBank/DDBJ whole genome shotgun (WGS) entry which is preliminary data.</text>
</comment>
<gene>
    <name evidence="9" type="ORF">ACHAW5_007410</name>
</gene>
<proteinExistence type="inferred from homology"/>
<dbReference type="Pfam" id="PF00225">
    <property type="entry name" value="Kinesin"/>
    <property type="match status" value="2"/>
</dbReference>
<feature type="coiled-coil region" evidence="6">
    <location>
        <begin position="616"/>
        <end position="765"/>
    </location>
</feature>
<dbReference type="PRINTS" id="PR00380">
    <property type="entry name" value="KINESINHEAVY"/>
</dbReference>
<reference evidence="9 10" key="1">
    <citation type="submission" date="2024-10" db="EMBL/GenBank/DDBJ databases">
        <title>Updated reference genomes for cyclostephanoid diatoms.</title>
        <authorList>
            <person name="Roberts W.R."/>
            <person name="Alverson A.J."/>
        </authorList>
    </citation>
    <scope>NUCLEOTIDE SEQUENCE [LARGE SCALE GENOMIC DNA]</scope>
    <source>
        <strain evidence="9 10">AJA276-08</strain>
    </source>
</reference>
<evidence type="ECO:0000256" key="2">
    <source>
        <dbReference type="ARBA" id="ARBA00022741"/>
    </source>
</evidence>
<dbReference type="InterPro" id="IPR001752">
    <property type="entry name" value="Kinesin_motor_dom"/>
</dbReference>
<keyword evidence="3 5" id="KW-0067">ATP-binding</keyword>
<evidence type="ECO:0000313" key="9">
    <source>
        <dbReference type="EMBL" id="KAL3798458.1"/>
    </source>
</evidence>
<feature type="compositionally biased region" description="Polar residues" evidence="7">
    <location>
        <begin position="803"/>
        <end position="812"/>
    </location>
</feature>
<dbReference type="InterPro" id="IPR027640">
    <property type="entry name" value="Kinesin-like_fam"/>
</dbReference>
<protein>
    <recommendedName>
        <fullName evidence="8">Kinesin motor domain-containing protein</fullName>
    </recommendedName>
</protein>
<feature type="region of interest" description="Disordered" evidence="7">
    <location>
        <begin position="1"/>
        <end position="43"/>
    </location>
</feature>
<dbReference type="EMBL" id="JALLAZ020000297">
    <property type="protein sequence ID" value="KAL3798458.1"/>
    <property type="molecule type" value="Genomic_DNA"/>
</dbReference>
<keyword evidence="2 5" id="KW-0547">Nucleotide-binding</keyword>
<sequence length="876" mass="96813">MSSNTNPSRPPLAPGRPATASAPLRADDDNHKRTANASKSTSSVDDARLSVWLRVRPPVCSDGKKGNTGSVNTIEVLVDGAATSSLPTTIRTYPPLNSNAAKVVRTGSKLAMMSDSLFLMKKSASLASKSFIDDGSSDGGSVNLNAEVRGVKEYSYSGIFGPKSRQSDVYDNVAAPLVEGLFAQKENIDGDGTSLSLGESALLFTLGVTNAGKTYTVMGTGFETKMTKMDDVNTPHEDWGIIPRSLNHILSRVNALNADSKSGPKLQVYLSYLEIYNENIYDLLPLKSDIPRRPCDGPQTLKLRESRRGRIFVRGLARHAVDNVQQGLELVKMAKNNRHTASNNINANSSRSHSICQWEIALSPGGRGDVVDRSRVLPNAIVDSECDTDDESVCSKSSSQSQSDNRQRKSSIIWIVDLAGSERSKRTRSHTIHQREAALINASLMNLMRCLREMLNHQPKKRGAASKGGVVPFRESKLTHMFMNHLTGPAASRTSMIVNVNPGADDYDETQHVLGYAATARSVKISAIDYNRQRLKFVKESEAVSTSSPKKAITVKGNRLAKIVQKLSPKKRKEATVESSSNPQAKRFRCNSDSGTTALNQHESSKAGARDDNDQLGKLREENIIIKATLDDLRQQLTECENEVREEVVAMMSEQLQESKEWYENRITQLRQQIAAVQSTKPAQTDAESNETDLLERINECEEEMKRMREDHIVEVEELTATHLQLNNEHQLMMENLVKEHRLELQGEQARSKRLEAEVGALRHQSRELQFSHDSLLVKYNALLNSTQQEEGTALEHREKENTSTAVTSMPESPSFRKFRRDKVSGIASTATDVDKKRMGRIGKSPVKVAPGGETEVYPSEKPSNNRSPLGKINKP</sequence>
<keyword evidence="1" id="KW-0493">Microtubule</keyword>
<dbReference type="Proteomes" id="UP001530315">
    <property type="component" value="Unassembled WGS sequence"/>
</dbReference>
<dbReference type="InterPro" id="IPR036961">
    <property type="entry name" value="Kinesin_motor_dom_sf"/>
</dbReference>
<keyword evidence="6" id="KW-0175">Coiled coil</keyword>
<evidence type="ECO:0000313" key="10">
    <source>
        <dbReference type="Proteomes" id="UP001530315"/>
    </source>
</evidence>
<dbReference type="InterPro" id="IPR027417">
    <property type="entry name" value="P-loop_NTPase"/>
</dbReference>
<evidence type="ECO:0000256" key="6">
    <source>
        <dbReference type="SAM" id="Coils"/>
    </source>
</evidence>
<evidence type="ECO:0000256" key="4">
    <source>
        <dbReference type="ARBA" id="ARBA00023175"/>
    </source>
</evidence>
<dbReference type="PANTHER" id="PTHR24115:SF1008">
    <property type="entry name" value="KINESIN-LIKE PROTEIN SUBITO"/>
    <property type="match status" value="1"/>
</dbReference>
<evidence type="ECO:0000256" key="3">
    <source>
        <dbReference type="ARBA" id="ARBA00022840"/>
    </source>
</evidence>
<feature type="binding site" evidence="5">
    <location>
        <begin position="207"/>
        <end position="214"/>
    </location>
    <ligand>
        <name>ATP</name>
        <dbReference type="ChEBI" id="CHEBI:30616"/>
    </ligand>
</feature>
<feature type="region of interest" description="Disordered" evidence="7">
    <location>
        <begin position="567"/>
        <end position="615"/>
    </location>
</feature>
<feature type="compositionally biased region" description="Polar residues" evidence="7">
    <location>
        <begin position="591"/>
        <end position="602"/>
    </location>
</feature>
<evidence type="ECO:0000259" key="8">
    <source>
        <dbReference type="PROSITE" id="PS50067"/>
    </source>
</evidence>
<dbReference type="PROSITE" id="PS50067">
    <property type="entry name" value="KINESIN_MOTOR_2"/>
    <property type="match status" value="1"/>
</dbReference>
<evidence type="ECO:0000256" key="7">
    <source>
        <dbReference type="SAM" id="MobiDB-lite"/>
    </source>
</evidence>
<dbReference type="AlphaFoldDB" id="A0ABD3QDK8"/>
<evidence type="ECO:0000256" key="5">
    <source>
        <dbReference type="PROSITE-ProRule" id="PRU00283"/>
    </source>
</evidence>
<keyword evidence="4 5" id="KW-0505">Motor protein</keyword>
<keyword evidence="10" id="KW-1185">Reference proteome</keyword>
<dbReference type="Gene3D" id="3.40.850.10">
    <property type="entry name" value="Kinesin motor domain"/>
    <property type="match status" value="1"/>
</dbReference>
<accession>A0ABD3QDK8</accession>
<dbReference type="GO" id="GO:0005874">
    <property type="term" value="C:microtubule"/>
    <property type="evidence" value="ECO:0007669"/>
    <property type="project" value="UniProtKB-KW"/>
</dbReference>
<dbReference type="SMART" id="SM00129">
    <property type="entry name" value="KISc"/>
    <property type="match status" value="1"/>
</dbReference>
<dbReference type="GO" id="GO:0005524">
    <property type="term" value="F:ATP binding"/>
    <property type="evidence" value="ECO:0007669"/>
    <property type="project" value="UniProtKB-UniRule"/>
</dbReference>
<feature type="compositionally biased region" description="Basic and acidic residues" evidence="7">
    <location>
        <begin position="603"/>
        <end position="615"/>
    </location>
</feature>
<comment type="similarity">
    <text evidence="5">Belongs to the TRAFAC class myosin-kinesin ATPase superfamily. Kinesin family.</text>
</comment>
<dbReference type="GO" id="GO:0003774">
    <property type="term" value="F:cytoskeletal motor activity"/>
    <property type="evidence" value="ECO:0007669"/>
    <property type="project" value="UniProtKB-UniRule"/>
</dbReference>
<organism evidence="9 10">
    <name type="scientific">Stephanodiscus triporus</name>
    <dbReference type="NCBI Taxonomy" id="2934178"/>
    <lineage>
        <taxon>Eukaryota</taxon>
        <taxon>Sar</taxon>
        <taxon>Stramenopiles</taxon>
        <taxon>Ochrophyta</taxon>
        <taxon>Bacillariophyta</taxon>
        <taxon>Coscinodiscophyceae</taxon>
        <taxon>Thalassiosirophycidae</taxon>
        <taxon>Stephanodiscales</taxon>
        <taxon>Stephanodiscaceae</taxon>
        <taxon>Stephanodiscus</taxon>
    </lineage>
</organism>
<evidence type="ECO:0000256" key="1">
    <source>
        <dbReference type="ARBA" id="ARBA00022701"/>
    </source>
</evidence>
<dbReference type="PANTHER" id="PTHR24115">
    <property type="entry name" value="KINESIN-RELATED"/>
    <property type="match status" value="1"/>
</dbReference>
<feature type="region of interest" description="Disordered" evidence="7">
    <location>
        <begin position="789"/>
        <end position="876"/>
    </location>
</feature>
<feature type="domain" description="Kinesin motor" evidence="8">
    <location>
        <begin position="48"/>
        <end position="523"/>
    </location>
</feature>
<dbReference type="SUPFAM" id="SSF52540">
    <property type="entry name" value="P-loop containing nucleoside triphosphate hydrolases"/>
    <property type="match status" value="1"/>
</dbReference>
<name>A0ABD3QDK8_9STRA</name>